<evidence type="ECO:0000313" key="5">
    <source>
        <dbReference type="EMBL" id="MFD2091425.1"/>
    </source>
</evidence>
<dbReference type="InterPro" id="IPR036388">
    <property type="entry name" value="WH-like_DNA-bd_sf"/>
</dbReference>
<dbReference type="Gene3D" id="3.30.450.40">
    <property type="match status" value="1"/>
</dbReference>
<organism evidence="5 6">
    <name type="scientific">Blastococcus deserti</name>
    <dbReference type="NCBI Taxonomy" id="2259033"/>
    <lineage>
        <taxon>Bacteria</taxon>
        <taxon>Bacillati</taxon>
        <taxon>Actinomycetota</taxon>
        <taxon>Actinomycetes</taxon>
        <taxon>Geodermatophilales</taxon>
        <taxon>Geodermatophilaceae</taxon>
        <taxon>Blastococcus</taxon>
    </lineage>
</organism>
<dbReference type="PANTHER" id="PTHR44688">
    <property type="entry name" value="DNA-BINDING TRANSCRIPTIONAL ACTIVATOR DEVR_DOSR"/>
    <property type="match status" value="1"/>
</dbReference>
<dbReference type="PANTHER" id="PTHR44688:SF16">
    <property type="entry name" value="DNA-BINDING TRANSCRIPTIONAL ACTIVATOR DEVR_DOSR"/>
    <property type="match status" value="1"/>
</dbReference>
<dbReference type="RefSeq" id="WP_376873697.1">
    <property type="nucleotide sequence ID" value="NZ_JBHUHP010000008.1"/>
</dbReference>
<evidence type="ECO:0000313" key="6">
    <source>
        <dbReference type="Proteomes" id="UP001597402"/>
    </source>
</evidence>
<keyword evidence="3" id="KW-0804">Transcription</keyword>
<keyword evidence="6" id="KW-1185">Reference proteome</keyword>
<proteinExistence type="predicted"/>
<dbReference type="SUPFAM" id="SSF46894">
    <property type="entry name" value="C-terminal effector domain of the bipartite response regulators"/>
    <property type="match status" value="1"/>
</dbReference>
<dbReference type="InterPro" id="IPR029016">
    <property type="entry name" value="GAF-like_dom_sf"/>
</dbReference>
<dbReference type="Gene3D" id="1.10.10.10">
    <property type="entry name" value="Winged helix-like DNA-binding domain superfamily/Winged helix DNA-binding domain"/>
    <property type="match status" value="1"/>
</dbReference>
<feature type="domain" description="HTH luxR-type" evidence="4">
    <location>
        <begin position="302"/>
        <end position="367"/>
    </location>
</feature>
<dbReference type="SUPFAM" id="SSF55785">
    <property type="entry name" value="PYP-like sensor domain (PAS domain)"/>
    <property type="match status" value="1"/>
</dbReference>
<reference evidence="6" key="1">
    <citation type="journal article" date="2019" name="Int. J. Syst. Evol. Microbiol.">
        <title>The Global Catalogue of Microorganisms (GCM) 10K type strain sequencing project: providing services to taxonomists for standard genome sequencing and annotation.</title>
        <authorList>
            <consortium name="The Broad Institute Genomics Platform"/>
            <consortium name="The Broad Institute Genome Sequencing Center for Infectious Disease"/>
            <person name="Wu L."/>
            <person name="Ma J."/>
        </authorList>
    </citation>
    <scope>NUCLEOTIDE SEQUENCE [LARGE SCALE GENOMIC DNA]</scope>
    <source>
        <strain evidence="6">JCM 3338</strain>
    </source>
</reference>
<dbReference type="InterPro" id="IPR016032">
    <property type="entry name" value="Sig_transdc_resp-reg_C-effctor"/>
</dbReference>
<dbReference type="CDD" id="cd06170">
    <property type="entry name" value="LuxR_C_like"/>
    <property type="match status" value="1"/>
</dbReference>
<evidence type="ECO:0000256" key="2">
    <source>
        <dbReference type="ARBA" id="ARBA00023125"/>
    </source>
</evidence>
<dbReference type="Pfam" id="PF00196">
    <property type="entry name" value="GerE"/>
    <property type="match status" value="1"/>
</dbReference>
<dbReference type="PROSITE" id="PS50043">
    <property type="entry name" value="HTH_LUXR_2"/>
    <property type="match status" value="1"/>
</dbReference>
<gene>
    <name evidence="5" type="ORF">ACFSHS_07525</name>
</gene>
<evidence type="ECO:0000259" key="4">
    <source>
        <dbReference type="PROSITE" id="PS50043"/>
    </source>
</evidence>
<protein>
    <submittedName>
        <fullName evidence="5">LuxR C-terminal-related transcriptional regulator</fullName>
    </submittedName>
</protein>
<evidence type="ECO:0000256" key="3">
    <source>
        <dbReference type="ARBA" id="ARBA00023163"/>
    </source>
</evidence>
<evidence type="ECO:0000256" key="1">
    <source>
        <dbReference type="ARBA" id="ARBA00023015"/>
    </source>
</evidence>
<dbReference type="SMART" id="SM00421">
    <property type="entry name" value="HTH_LUXR"/>
    <property type="match status" value="1"/>
</dbReference>
<keyword evidence="2" id="KW-0238">DNA-binding</keyword>
<name>A0ABW4X7L6_9ACTN</name>
<dbReference type="EMBL" id="JBHUHP010000008">
    <property type="protein sequence ID" value="MFD2091425.1"/>
    <property type="molecule type" value="Genomic_DNA"/>
</dbReference>
<dbReference type="InterPro" id="IPR000792">
    <property type="entry name" value="Tscrpt_reg_LuxR_C"/>
</dbReference>
<dbReference type="Proteomes" id="UP001597402">
    <property type="component" value="Unassembled WGS sequence"/>
</dbReference>
<dbReference type="SUPFAM" id="SSF55781">
    <property type="entry name" value="GAF domain-like"/>
    <property type="match status" value="1"/>
</dbReference>
<dbReference type="PRINTS" id="PR00038">
    <property type="entry name" value="HTHLUXR"/>
</dbReference>
<comment type="caution">
    <text evidence="5">The sequence shown here is derived from an EMBL/GenBank/DDBJ whole genome shotgun (WGS) entry which is preliminary data.</text>
</comment>
<sequence length="380" mass="40929">MGRSTVDRTVTRVGQAAARATDADDLLRLVSEEVRRVVDYDAAMWFGVDPGTLLPTAPARVEGDLLDSFCQPYWHGEFHAQDALLFRDLARAPVPAGALHGVTGGTPMRSGRYRSFNRPQGLDDELRVVFRTGDSTWGMADFFRAEGRPSFGADEVNLIRALSAPVGAALRMQAATSAAPWPVSAAEPGLLVFDRDDVLLSANAAAADWLRRAYGTLPGDNWVDVMRGDPVGSGLRLPFPAYPLLTRARAVAAGRDPGPARFRQRDARGRWLVLHASVLAGAGDEAVAVVVEPATSSDVAPIIIEAYGLTPRERDVVRGIARGLSTPEIAADLYLSAHTVRDYLKTIFDKVGVGSRGELVARLFAEHYADPMHAALVHAD</sequence>
<keyword evidence="1" id="KW-0805">Transcription regulation</keyword>
<dbReference type="InterPro" id="IPR035965">
    <property type="entry name" value="PAS-like_dom_sf"/>
</dbReference>
<accession>A0ABW4X7L6</accession>